<evidence type="ECO:0000313" key="3">
    <source>
        <dbReference type="Proteomes" id="UP000076552"/>
    </source>
</evidence>
<dbReference type="EMBL" id="LFIV01000048">
    <property type="protein sequence ID" value="KZL73135.1"/>
    <property type="molecule type" value="Genomic_DNA"/>
</dbReference>
<name>A0A161VPV3_9PEZI</name>
<protein>
    <submittedName>
        <fullName evidence="2">Uncharacterized protein</fullName>
    </submittedName>
</protein>
<proteinExistence type="predicted"/>
<sequence length="222" mass="24415">MDLVDLHKDLDLSIETILSNYSLLDIYINPSYGDRSSLSSLANVYRALSAGNVYKAPSASPLPGLQSSLSILSPRGVNDSSLPPPSSLSSGSYSEGISQRQNEEAKETILETIFVNTEDNNLHQNRSRASSDPRPASPAFFAICAKDSIYPTGKTALYNSANIIQNSRQRKPSRKAVDSELTGSSQRQYIAYISAYNSMYYTVTTDAIRKMHKRDLPPTPRN</sequence>
<feature type="region of interest" description="Disordered" evidence="1">
    <location>
        <begin position="116"/>
        <end position="135"/>
    </location>
</feature>
<reference evidence="2 3" key="1">
    <citation type="submission" date="2015-06" db="EMBL/GenBank/DDBJ databases">
        <title>Survival trade-offs in plant roots during colonization by closely related pathogenic and mutualistic fungi.</title>
        <authorList>
            <person name="Hacquard S."/>
            <person name="Kracher B."/>
            <person name="Hiruma K."/>
            <person name="Weinman A."/>
            <person name="Muench P."/>
            <person name="Garrido Oter R."/>
            <person name="Ver Loren van Themaat E."/>
            <person name="Dallerey J.-F."/>
            <person name="Damm U."/>
            <person name="Henrissat B."/>
            <person name="Lespinet O."/>
            <person name="Thon M."/>
            <person name="Kemen E."/>
            <person name="McHardy A.C."/>
            <person name="Schulze-Lefert P."/>
            <person name="O'Connell R.J."/>
        </authorList>
    </citation>
    <scope>NUCLEOTIDE SEQUENCE [LARGE SCALE GENOMIC DNA]</scope>
    <source>
        <strain evidence="2 3">0861</strain>
    </source>
</reference>
<dbReference type="AlphaFoldDB" id="A0A161VPV3"/>
<organism evidence="2 3">
    <name type="scientific">Colletotrichum tofieldiae</name>
    <dbReference type="NCBI Taxonomy" id="708197"/>
    <lineage>
        <taxon>Eukaryota</taxon>
        <taxon>Fungi</taxon>
        <taxon>Dikarya</taxon>
        <taxon>Ascomycota</taxon>
        <taxon>Pezizomycotina</taxon>
        <taxon>Sordariomycetes</taxon>
        <taxon>Hypocreomycetidae</taxon>
        <taxon>Glomerellales</taxon>
        <taxon>Glomerellaceae</taxon>
        <taxon>Colletotrichum</taxon>
        <taxon>Colletotrichum spaethianum species complex</taxon>
    </lineage>
</organism>
<feature type="region of interest" description="Disordered" evidence="1">
    <location>
        <begin position="75"/>
        <end position="102"/>
    </location>
</feature>
<dbReference type="Proteomes" id="UP000076552">
    <property type="component" value="Unassembled WGS sequence"/>
</dbReference>
<keyword evidence="3" id="KW-1185">Reference proteome</keyword>
<accession>A0A161VPV3</accession>
<evidence type="ECO:0000313" key="2">
    <source>
        <dbReference type="EMBL" id="KZL73135.1"/>
    </source>
</evidence>
<gene>
    <name evidence="2" type="ORF">CT0861_13211</name>
</gene>
<comment type="caution">
    <text evidence="2">The sequence shown here is derived from an EMBL/GenBank/DDBJ whole genome shotgun (WGS) entry which is preliminary data.</text>
</comment>
<evidence type="ECO:0000256" key="1">
    <source>
        <dbReference type="SAM" id="MobiDB-lite"/>
    </source>
</evidence>